<name>A0A0B7IKV0_9FLAO</name>
<proteinExistence type="predicted"/>
<reference evidence="2" key="1">
    <citation type="submission" date="2015-01" db="EMBL/GenBank/DDBJ databases">
        <authorList>
            <person name="MANFREDI Pablo"/>
        </authorList>
    </citation>
    <scope>NUCLEOTIDE SEQUENCE [LARGE SCALE GENOMIC DNA]</scope>
    <source>
        <strain evidence="2">Cc11</strain>
    </source>
</reference>
<dbReference type="AlphaFoldDB" id="A0A0B7IKV0"/>
<accession>A0A0B7IKV0</accession>
<gene>
    <name evidence="1" type="ORF">CCAN11_2470032</name>
</gene>
<dbReference type="Proteomes" id="UP000039370">
    <property type="component" value="Unassembled WGS sequence"/>
</dbReference>
<evidence type="ECO:0000313" key="2">
    <source>
        <dbReference type="Proteomes" id="UP000039370"/>
    </source>
</evidence>
<evidence type="ECO:0000313" key="1">
    <source>
        <dbReference type="EMBL" id="CEN52521.1"/>
    </source>
</evidence>
<dbReference type="EMBL" id="CDOK01000165">
    <property type="protein sequence ID" value="CEN52521.1"/>
    <property type="molecule type" value="Genomic_DNA"/>
</dbReference>
<sequence>MDRQVYYRNLKRRDTRKNNAKQVVAMVAEIRKHSPKMGGRKLYFLFKKRKSFLKNVKNRQR</sequence>
<protein>
    <submittedName>
        <fullName evidence="1">Uncharacterized protein</fullName>
    </submittedName>
</protein>
<organism evidence="1 2">
    <name type="scientific">Capnocytophaga canimorsus</name>
    <dbReference type="NCBI Taxonomy" id="28188"/>
    <lineage>
        <taxon>Bacteria</taxon>
        <taxon>Pseudomonadati</taxon>
        <taxon>Bacteroidota</taxon>
        <taxon>Flavobacteriia</taxon>
        <taxon>Flavobacteriales</taxon>
        <taxon>Flavobacteriaceae</taxon>
        <taxon>Capnocytophaga</taxon>
    </lineage>
</organism>